<comment type="subcellular location">
    <subcellularLocation>
        <location evidence="1">Membrane</location>
        <topology evidence="1">Multi-pass membrane protein</topology>
    </subcellularLocation>
</comment>
<evidence type="ECO:0000256" key="3">
    <source>
        <dbReference type="ARBA" id="ARBA00022989"/>
    </source>
</evidence>
<dbReference type="GO" id="GO:0140359">
    <property type="term" value="F:ABC-type transporter activity"/>
    <property type="evidence" value="ECO:0007669"/>
    <property type="project" value="InterPro"/>
</dbReference>
<dbReference type="InterPro" id="IPR013525">
    <property type="entry name" value="ABC2_TM"/>
</dbReference>
<feature type="transmembrane region" description="Helical" evidence="5">
    <location>
        <begin position="304"/>
        <end position="327"/>
    </location>
</feature>
<feature type="transmembrane region" description="Helical" evidence="5">
    <location>
        <begin position="7"/>
        <end position="28"/>
    </location>
</feature>
<evidence type="ECO:0000256" key="4">
    <source>
        <dbReference type="ARBA" id="ARBA00023136"/>
    </source>
</evidence>
<keyword evidence="4 5" id="KW-0472">Membrane</keyword>
<feature type="transmembrane region" description="Helical" evidence="5">
    <location>
        <begin position="360"/>
        <end position="379"/>
    </location>
</feature>
<dbReference type="EMBL" id="WNZZ01000001">
    <property type="protein sequence ID" value="MUG20982.1"/>
    <property type="molecule type" value="Genomic_DNA"/>
</dbReference>
<comment type="caution">
    <text evidence="7">The sequence shown here is derived from an EMBL/GenBank/DDBJ whole genome shotgun (WGS) entry which is preliminary data.</text>
</comment>
<feature type="transmembrane region" description="Helical" evidence="5">
    <location>
        <begin position="244"/>
        <end position="262"/>
    </location>
</feature>
<dbReference type="Gene3D" id="3.40.1710.10">
    <property type="entry name" value="abc type-2 transporter like domain"/>
    <property type="match status" value="1"/>
</dbReference>
<feature type="transmembrane region" description="Helical" evidence="5">
    <location>
        <begin position="277"/>
        <end position="297"/>
    </location>
</feature>
<proteinExistence type="predicted"/>
<dbReference type="AlphaFoldDB" id="A0A6N8EQP9"/>
<dbReference type="PANTHER" id="PTHR43077:SF5">
    <property type="entry name" value="PHAGE INFECTION PROTEIN"/>
    <property type="match status" value="1"/>
</dbReference>
<keyword evidence="3 5" id="KW-1133">Transmembrane helix</keyword>
<dbReference type="Proteomes" id="UP000442469">
    <property type="component" value="Unassembled WGS sequence"/>
</dbReference>
<feature type="domain" description="ABC-2 type transporter transmembrane" evidence="6">
    <location>
        <begin position="15"/>
        <end position="373"/>
    </location>
</feature>
<name>A0A6N8EQP9_PAEMA</name>
<evidence type="ECO:0000256" key="1">
    <source>
        <dbReference type="ARBA" id="ARBA00004141"/>
    </source>
</evidence>
<dbReference type="InterPro" id="IPR051328">
    <property type="entry name" value="T7SS_ABC-Transporter"/>
</dbReference>
<dbReference type="RefSeq" id="WP_155619226.1">
    <property type="nucleotide sequence ID" value="NZ_BOSD01000009.1"/>
</dbReference>
<evidence type="ECO:0000256" key="2">
    <source>
        <dbReference type="ARBA" id="ARBA00022692"/>
    </source>
</evidence>
<organism evidence="7 8">
    <name type="scientific">Paenibacillus macerans</name>
    <name type="common">Bacillus macerans</name>
    <dbReference type="NCBI Taxonomy" id="44252"/>
    <lineage>
        <taxon>Bacteria</taxon>
        <taxon>Bacillati</taxon>
        <taxon>Bacillota</taxon>
        <taxon>Bacilli</taxon>
        <taxon>Bacillales</taxon>
        <taxon>Paenibacillaceae</taxon>
        <taxon>Paenibacillus</taxon>
    </lineage>
</organism>
<evidence type="ECO:0000313" key="8">
    <source>
        <dbReference type="Proteomes" id="UP000442469"/>
    </source>
</evidence>
<protein>
    <submittedName>
        <fullName evidence="7">DUF3533 domain-containing protein</fullName>
    </submittedName>
</protein>
<dbReference type="PANTHER" id="PTHR43077">
    <property type="entry name" value="TRANSPORT PERMEASE YVFS-RELATED"/>
    <property type="match status" value="1"/>
</dbReference>
<reference evidence="7 8" key="1">
    <citation type="submission" date="2019-11" db="EMBL/GenBank/DDBJ databases">
        <title>Draft genome sequences of five Paenibacillus species of dairy origin.</title>
        <authorList>
            <person name="Olajide A.M."/>
            <person name="Chen S."/>
            <person name="Lapointe G."/>
        </authorList>
    </citation>
    <scope>NUCLEOTIDE SEQUENCE [LARGE SCALE GENOMIC DNA]</scope>
    <source>
        <strain evidence="7 8">3CT49</strain>
    </source>
</reference>
<accession>A0A6N8EQP9</accession>
<sequence length="397" mass="43886">MGLFKNRLIVALPLIVIAAVFIFSLAIIPSINPVPHSLPIAIVNKDQGLTSSNVNMGETVMSEIQSATFANSDGEPAMKWIEVDSEQEVKAGLDNQEYYAALVIPRDFSEKQASLMTPDPSAPRVRIYVNQGMNASASSMAEEMLNQAISGINEEMRTELLTAFERQGAAISTKQAAALALPIVSEVTRVNAVGTHSANGNSPALMFQPLWMASLIGNVIFLLVKNKSNYANRNERLRANIVQVLWGAVLALASGFSLAWFAERWGLHIPHFTDTALFLAIAYLVFFLMIAAVFSWVGFKGMIIFVLFLFIGAPLLSFAPELLSSFYRDWILSWLPMRFMIDGLRELFFFGQGLRMNHPTFALIWIGACGLLVLLASAFKRSRKPEQKKEVEIAHNP</sequence>
<keyword evidence="2 5" id="KW-0812">Transmembrane</keyword>
<evidence type="ECO:0000256" key="5">
    <source>
        <dbReference type="SAM" id="Phobius"/>
    </source>
</evidence>
<gene>
    <name evidence="7" type="ORF">GNQ08_00845</name>
</gene>
<dbReference type="GO" id="GO:0016020">
    <property type="term" value="C:membrane"/>
    <property type="evidence" value="ECO:0007669"/>
    <property type="project" value="UniProtKB-SubCell"/>
</dbReference>
<feature type="transmembrane region" description="Helical" evidence="5">
    <location>
        <begin position="205"/>
        <end position="224"/>
    </location>
</feature>
<dbReference type="Pfam" id="PF12698">
    <property type="entry name" value="ABC2_membrane_3"/>
    <property type="match status" value="1"/>
</dbReference>
<evidence type="ECO:0000259" key="6">
    <source>
        <dbReference type="Pfam" id="PF12698"/>
    </source>
</evidence>
<evidence type="ECO:0000313" key="7">
    <source>
        <dbReference type="EMBL" id="MUG20982.1"/>
    </source>
</evidence>